<sequence length="387" mass="43261">MEEQTEQAAPAESVESPGPDVKAVEEEIPPSSPEQIDSGQVGYLGKTFVQPKPVTEAQTHQGTECSSVIKAFSPGSFSGIRSLPTNLHPDFRQQSLTQTLESTKEEKLVKSSSPTRPSTTRLSPDKSRPGASPLPKGQRRRQKYGGMPQTFTSYEYMSDPVQDKLARRREEIDEGKNKWLSTEDFKTHKARGLLNRYTYSISPYELLQEAAKRESSDTKLKILHGPVRAGGCVNEAQQAKIRVKELLKSLLSLLRADWPNSEIDAFVDDEGWVVVSYAKEGLDLKQLNAYMNRFAKRSPKVYEFKLKKDATRWGVTNEDMENIFFVFCPPWIHSKPDLSKSLNGSRAVVDTSNELALDSGRVPFGPQSASGNCIQIHVRNLSYAFTT</sequence>
<gene>
    <name evidence="2" type="ORF">HKI87_04g29670</name>
</gene>
<dbReference type="EMBL" id="CP151504">
    <property type="protein sequence ID" value="WZN61432.1"/>
    <property type="molecule type" value="Genomic_DNA"/>
</dbReference>
<name>A0AAX4P4Y5_9CHLO</name>
<organism evidence="2 3">
    <name type="scientific">Chloropicon roscoffensis</name>
    <dbReference type="NCBI Taxonomy" id="1461544"/>
    <lineage>
        <taxon>Eukaryota</taxon>
        <taxon>Viridiplantae</taxon>
        <taxon>Chlorophyta</taxon>
        <taxon>Chloropicophyceae</taxon>
        <taxon>Chloropicales</taxon>
        <taxon>Chloropicaceae</taxon>
        <taxon>Chloropicon</taxon>
    </lineage>
</organism>
<protein>
    <submittedName>
        <fullName evidence="2">Uncharacterized protein</fullName>
    </submittedName>
</protein>
<feature type="region of interest" description="Disordered" evidence="1">
    <location>
        <begin position="99"/>
        <end position="152"/>
    </location>
</feature>
<dbReference type="PANTHER" id="PTHR40430">
    <property type="entry name" value="T. BRUCEI SPP.-SPECIFIC PROTEIN"/>
    <property type="match status" value="1"/>
</dbReference>
<evidence type="ECO:0000313" key="3">
    <source>
        <dbReference type="Proteomes" id="UP001472866"/>
    </source>
</evidence>
<dbReference type="PANTHER" id="PTHR40430:SF1">
    <property type="entry name" value="T. BRUCEI SPP.-SPECIFIC PROTEIN"/>
    <property type="match status" value="1"/>
</dbReference>
<evidence type="ECO:0000313" key="2">
    <source>
        <dbReference type="EMBL" id="WZN61432.1"/>
    </source>
</evidence>
<reference evidence="2 3" key="1">
    <citation type="submission" date="2024-03" db="EMBL/GenBank/DDBJ databases">
        <title>Complete genome sequence of the green alga Chloropicon roscoffensis RCC1871.</title>
        <authorList>
            <person name="Lemieux C."/>
            <person name="Pombert J.-F."/>
            <person name="Otis C."/>
            <person name="Turmel M."/>
        </authorList>
    </citation>
    <scope>NUCLEOTIDE SEQUENCE [LARGE SCALE GENOMIC DNA]</scope>
    <source>
        <strain evidence="2 3">RCC1871</strain>
    </source>
</reference>
<dbReference type="AlphaFoldDB" id="A0AAX4P4Y5"/>
<feature type="region of interest" description="Disordered" evidence="1">
    <location>
        <begin position="1"/>
        <end position="45"/>
    </location>
</feature>
<keyword evidence="3" id="KW-1185">Reference proteome</keyword>
<accession>A0AAX4P4Y5</accession>
<dbReference type="Proteomes" id="UP001472866">
    <property type="component" value="Chromosome 04"/>
</dbReference>
<feature type="compositionally biased region" description="Low complexity" evidence="1">
    <location>
        <begin position="111"/>
        <end position="122"/>
    </location>
</feature>
<evidence type="ECO:0000256" key="1">
    <source>
        <dbReference type="SAM" id="MobiDB-lite"/>
    </source>
</evidence>
<proteinExistence type="predicted"/>